<organism evidence="13 14">
    <name type="scientific">Bursaphelenchus okinawaensis</name>
    <dbReference type="NCBI Taxonomy" id="465554"/>
    <lineage>
        <taxon>Eukaryota</taxon>
        <taxon>Metazoa</taxon>
        <taxon>Ecdysozoa</taxon>
        <taxon>Nematoda</taxon>
        <taxon>Chromadorea</taxon>
        <taxon>Rhabditida</taxon>
        <taxon>Tylenchina</taxon>
        <taxon>Tylenchomorpha</taxon>
        <taxon>Aphelenchoidea</taxon>
        <taxon>Aphelenchoididae</taxon>
        <taxon>Bursaphelenchus</taxon>
    </lineage>
</organism>
<evidence type="ECO:0000256" key="3">
    <source>
        <dbReference type="ARBA" id="ARBA00005279"/>
    </source>
</evidence>
<evidence type="ECO:0000256" key="9">
    <source>
        <dbReference type="ARBA" id="ARBA00047661"/>
    </source>
</evidence>
<dbReference type="FunFam" id="3.90.79.10:FF:000003">
    <property type="entry name" value="M7GpppN-mRNA hydrolase isoform 2"/>
    <property type="match status" value="1"/>
</dbReference>
<feature type="region of interest" description="Disordered" evidence="11">
    <location>
        <begin position="560"/>
        <end position="703"/>
    </location>
</feature>
<dbReference type="Pfam" id="PF05026">
    <property type="entry name" value="DCP2"/>
    <property type="match status" value="1"/>
</dbReference>
<feature type="region of interest" description="Disordered" evidence="11">
    <location>
        <begin position="1"/>
        <end position="32"/>
    </location>
</feature>
<feature type="region of interest" description="Disordered" evidence="11">
    <location>
        <begin position="503"/>
        <end position="547"/>
    </location>
</feature>
<dbReference type="GO" id="GO:0003723">
    <property type="term" value="F:RNA binding"/>
    <property type="evidence" value="ECO:0007669"/>
    <property type="project" value="UniProtKB-KW"/>
</dbReference>
<dbReference type="GO" id="GO:0000932">
    <property type="term" value="C:P-body"/>
    <property type="evidence" value="ECO:0007669"/>
    <property type="project" value="TreeGrafter"/>
</dbReference>
<feature type="compositionally biased region" description="Basic residues" evidence="11">
    <location>
        <begin position="597"/>
        <end position="612"/>
    </location>
</feature>
<evidence type="ECO:0000313" key="14">
    <source>
        <dbReference type="Proteomes" id="UP000614601"/>
    </source>
</evidence>
<dbReference type="PANTHER" id="PTHR23114:SF17">
    <property type="entry name" value="M7GPPPN-MRNA HYDROLASE"/>
    <property type="match status" value="1"/>
</dbReference>
<dbReference type="GO" id="GO:0000184">
    <property type="term" value="P:nuclear-transcribed mRNA catabolic process, nonsense-mediated decay"/>
    <property type="evidence" value="ECO:0007669"/>
    <property type="project" value="InterPro"/>
</dbReference>
<sequence length="757" mass="85970">MSSFSVENLFQKTPTRPSQLFPNSLRNSPNTSNLDESVISCAQLEQSVKGILDSPCVPDISLTPQRKPSRRTPLRQKSIPEQMKAQTPTETSTSTHRNSPCFQVPKVVIENLSLRFLNNIPEHEKRDPIRICFQLEQAHWYYVDYFCEKKPTNVPPCFNVNFRDFVKQMFNKSEMLSCFRGHVDEIIEQFRQYKGGVPTYGAVMFNKDLTEVLLVQGYFSTKNSWGFPKGKVNEDETPEACAIREVLEETGYDITDKMRPDVCFRYNLNDTAVCLYAALDVDQDFNFHPHMRKEIRKIAWYPIRELPRSKADNQACAHRGYVARNFYTIIPCVDEIRRFVASEQKNRLRLSESFGSQSKGSAFQPVIPKAKNPISPQNQIQSSYLESLFLNENANPSHLPSSSQSFISSPPGFNQNSSQDPLFAPLLLDTATSQPQQNSPMSGEYFLKMLMSPNQGNRLQSNVPTSSTTQPRQEIKHPKAIHSSSILPSANLSFASPENSPFNNVGFNFQQKPRTPKRPHDNEDIEGFQTPPLLLPTDLLASSPANSEAATQRYLEACKKTIRDSTQRERVRSSRMRRQEKVAKESGEEKTSSSLSPKKRARRSRGKKKNKPSPKSSTSKSEHLSSSSTPKRKIKLMENDATTSSNDYDDSEILKDESEDLNSDEFSIVQSTSKFEDDGDDESMEGSDEEEEEKAGFSGDYKVPEELEKTFDEAFQEFKQNGNDIAEKRAGTPKIELCEAWKSFKLNINFDHLFGLT</sequence>
<dbReference type="PROSITE" id="PS51462">
    <property type="entry name" value="NUDIX"/>
    <property type="match status" value="1"/>
</dbReference>
<dbReference type="InterPro" id="IPR000086">
    <property type="entry name" value="NUDIX_hydrolase_dom"/>
</dbReference>
<dbReference type="GO" id="GO:0030145">
    <property type="term" value="F:manganese ion binding"/>
    <property type="evidence" value="ECO:0007669"/>
    <property type="project" value="InterPro"/>
</dbReference>
<feature type="compositionally biased region" description="Acidic residues" evidence="11">
    <location>
        <begin position="647"/>
        <end position="663"/>
    </location>
</feature>
<feature type="compositionally biased region" description="Low complexity" evidence="11">
    <location>
        <begin position="613"/>
        <end position="629"/>
    </location>
</feature>
<evidence type="ECO:0000256" key="6">
    <source>
        <dbReference type="ARBA" id="ARBA00022801"/>
    </source>
</evidence>
<dbReference type="CDD" id="cd03672">
    <property type="entry name" value="NUDIX_Dcp2p_Nudt20"/>
    <property type="match status" value="1"/>
</dbReference>
<evidence type="ECO:0000256" key="10">
    <source>
        <dbReference type="ARBA" id="ARBA00078183"/>
    </source>
</evidence>
<comment type="similarity">
    <text evidence="3">Belongs to the Nudix hydrolase family. DCP2 subfamily.</text>
</comment>
<dbReference type="EMBL" id="CAJFDH010000002">
    <property type="protein sequence ID" value="CAD5212862.1"/>
    <property type="molecule type" value="Genomic_DNA"/>
</dbReference>
<evidence type="ECO:0000256" key="4">
    <source>
        <dbReference type="ARBA" id="ARBA00022490"/>
    </source>
</evidence>
<dbReference type="Gene3D" id="3.90.79.10">
    <property type="entry name" value="Nucleoside Triphosphate Pyrophosphohydrolase"/>
    <property type="match status" value="1"/>
</dbReference>
<feature type="compositionally biased region" description="Polar residues" evidence="11">
    <location>
        <begin position="84"/>
        <end position="98"/>
    </location>
</feature>
<dbReference type="OrthoDB" id="18996at2759"/>
<feature type="compositionally biased region" description="Acidic residues" evidence="11">
    <location>
        <begin position="677"/>
        <end position="693"/>
    </location>
</feature>
<keyword evidence="14" id="KW-1185">Reference proteome</keyword>
<comment type="caution">
    <text evidence="13">The sequence shown here is derived from an EMBL/GenBank/DDBJ whole genome shotgun (WGS) entry which is preliminary data.</text>
</comment>
<feature type="region of interest" description="Disordered" evidence="11">
    <location>
        <begin position="458"/>
        <end position="481"/>
    </location>
</feature>
<dbReference type="InterPro" id="IPR007722">
    <property type="entry name" value="DCP2_BoxA"/>
</dbReference>
<name>A0A811KAS8_9BILA</name>
<feature type="compositionally biased region" description="Polar residues" evidence="11">
    <location>
        <begin position="503"/>
        <end position="513"/>
    </location>
</feature>
<evidence type="ECO:0000256" key="1">
    <source>
        <dbReference type="ARBA" id="ARBA00001936"/>
    </source>
</evidence>
<dbReference type="GO" id="GO:0000290">
    <property type="term" value="P:deadenylation-dependent decapping of nuclear-transcribed mRNA"/>
    <property type="evidence" value="ECO:0007669"/>
    <property type="project" value="InterPro"/>
</dbReference>
<dbReference type="InterPro" id="IPR044099">
    <property type="entry name" value="Dcp2_NUDIX"/>
</dbReference>
<feature type="compositionally biased region" description="Low complexity" evidence="11">
    <location>
        <begin position="396"/>
        <end position="411"/>
    </location>
</feature>
<keyword evidence="5" id="KW-0479">Metal-binding</keyword>
<proteinExistence type="inferred from homology"/>
<feature type="compositionally biased region" description="Basic and acidic residues" evidence="11">
    <location>
        <begin position="560"/>
        <end position="591"/>
    </location>
</feature>
<dbReference type="GO" id="GO:0140933">
    <property type="term" value="F:5'-(N(7)-methylguanosine 5'-triphospho)-[mRNA] hydrolase activity"/>
    <property type="evidence" value="ECO:0007669"/>
    <property type="project" value="UniProtKB-EC"/>
</dbReference>
<evidence type="ECO:0000313" key="13">
    <source>
        <dbReference type="EMBL" id="CAD5212862.1"/>
    </source>
</evidence>
<dbReference type="SUPFAM" id="SSF55811">
    <property type="entry name" value="Nudix"/>
    <property type="match status" value="1"/>
</dbReference>
<keyword evidence="6" id="KW-0378">Hydrolase</keyword>
<accession>A0A811KAS8</accession>
<dbReference type="SMART" id="SM01125">
    <property type="entry name" value="DCP2"/>
    <property type="match status" value="1"/>
</dbReference>
<feature type="region of interest" description="Disordered" evidence="11">
    <location>
        <begin position="395"/>
        <end position="416"/>
    </location>
</feature>
<dbReference type="InterPro" id="IPR036189">
    <property type="entry name" value="DCP2_BoxA_sf"/>
</dbReference>
<keyword evidence="4" id="KW-0963">Cytoplasm</keyword>
<dbReference type="PROSITE" id="PS00893">
    <property type="entry name" value="NUDIX_BOX"/>
    <property type="match status" value="1"/>
</dbReference>
<dbReference type="Pfam" id="PF00293">
    <property type="entry name" value="NUDIX"/>
    <property type="match status" value="1"/>
</dbReference>
<dbReference type="SUPFAM" id="SSF140586">
    <property type="entry name" value="Dcp2 domain-like"/>
    <property type="match status" value="1"/>
</dbReference>
<evidence type="ECO:0000256" key="8">
    <source>
        <dbReference type="ARBA" id="ARBA00023211"/>
    </source>
</evidence>
<evidence type="ECO:0000256" key="2">
    <source>
        <dbReference type="ARBA" id="ARBA00004496"/>
    </source>
</evidence>
<dbReference type="InterPro" id="IPR015797">
    <property type="entry name" value="NUDIX_hydrolase-like_dom_sf"/>
</dbReference>
<feature type="region of interest" description="Disordered" evidence="11">
    <location>
        <begin position="59"/>
        <end position="98"/>
    </location>
</feature>
<evidence type="ECO:0000256" key="11">
    <source>
        <dbReference type="SAM" id="MobiDB-lite"/>
    </source>
</evidence>
<feature type="compositionally biased region" description="Polar residues" evidence="11">
    <location>
        <begin position="664"/>
        <end position="673"/>
    </location>
</feature>
<feature type="compositionally biased region" description="Low complexity" evidence="11">
    <location>
        <begin position="530"/>
        <end position="545"/>
    </location>
</feature>
<evidence type="ECO:0000256" key="7">
    <source>
        <dbReference type="ARBA" id="ARBA00022884"/>
    </source>
</evidence>
<gene>
    <name evidence="13" type="ORF">BOKJ2_LOCUS4663</name>
</gene>
<dbReference type="Proteomes" id="UP000783686">
    <property type="component" value="Unassembled WGS sequence"/>
</dbReference>
<keyword evidence="8" id="KW-0464">Manganese</keyword>
<reference evidence="13" key="1">
    <citation type="submission" date="2020-09" db="EMBL/GenBank/DDBJ databases">
        <authorList>
            <person name="Kikuchi T."/>
        </authorList>
    </citation>
    <scope>NUCLEOTIDE SEQUENCE</scope>
    <source>
        <strain evidence="13">SH1</strain>
    </source>
</reference>
<evidence type="ECO:0000256" key="5">
    <source>
        <dbReference type="ARBA" id="ARBA00022723"/>
    </source>
</evidence>
<dbReference type="InterPro" id="IPR020084">
    <property type="entry name" value="NUDIX_hydrolase_CS"/>
</dbReference>
<comment type="catalytic activity">
    <reaction evidence="9">
        <text>a 5'-end (N(7)-methyl 5'-triphosphoguanosine)-ribonucleoside in mRNA + H2O = N(7)-methyl-GDP + a 5'-end phospho-ribonucleoside in mRNA + 2 H(+)</text>
        <dbReference type="Rhea" id="RHEA:67484"/>
        <dbReference type="Rhea" id="RHEA-COMP:15692"/>
        <dbReference type="Rhea" id="RHEA-COMP:17167"/>
        <dbReference type="ChEBI" id="CHEBI:15377"/>
        <dbReference type="ChEBI" id="CHEBI:15378"/>
        <dbReference type="ChEBI" id="CHEBI:63714"/>
        <dbReference type="ChEBI" id="CHEBI:138282"/>
        <dbReference type="ChEBI" id="CHEBI:156461"/>
        <dbReference type="EC" id="3.6.1.62"/>
    </reaction>
    <physiologicalReaction direction="left-to-right" evidence="9">
        <dbReference type="Rhea" id="RHEA:67485"/>
    </physiologicalReaction>
</comment>
<dbReference type="EMBL" id="CAJFCW020000002">
    <property type="protein sequence ID" value="CAG9097914.1"/>
    <property type="molecule type" value="Genomic_DNA"/>
</dbReference>
<evidence type="ECO:0000259" key="12">
    <source>
        <dbReference type="PROSITE" id="PS51462"/>
    </source>
</evidence>
<dbReference type="PANTHER" id="PTHR23114">
    <property type="entry name" value="M7GPPPN-MRNA HYDROLASE"/>
    <property type="match status" value="1"/>
</dbReference>
<protein>
    <recommendedName>
        <fullName evidence="10">mRNA-decapping enzyme 2</fullName>
    </recommendedName>
</protein>
<comment type="subcellular location">
    <subcellularLocation>
        <location evidence="2">Cytoplasm</location>
    </subcellularLocation>
</comment>
<comment type="cofactor">
    <cofactor evidence="1">
        <name>Mn(2+)</name>
        <dbReference type="ChEBI" id="CHEBI:29035"/>
    </cofactor>
</comment>
<dbReference type="AlphaFoldDB" id="A0A811KAS8"/>
<dbReference type="Proteomes" id="UP000614601">
    <property type="component" value="Unassembled WGS sequence"/>
</dbReference>
<feature type="compositionally biased region" description="Polar residues" evidence="11">
    <location>
        <begin position="458"/>
        <end position="472"/>
    </location>
</feature>
<dbReference type="Gene3D" id="1.10.10.1050">
    <property type="entry name" value="Dcp2, box A domain"/>
    <property type="match status" value="1"/>
</dbReference>
<keyword evidence="7" id="KW-0694">RNA-binding</keyword>
<feature type="domain" description="Nudix hydrolase" evidence="12">
    <location>
        <begin position="195"/>
        <end position="328"/>
    </location>
</feature>